<feature type="region of interest" description="Disordered" evidence="1">
    <location>
        <begin position="22"/>
        <end position="60"/>
    </location>
</feature>
<evidence type="ECO:0000256" key="1">
    <source>
        <dbReference type="SAM" id="MobiDB-lite"/>
    </source>
</evidence>
<name>A0A8J5RJL1_ZIZPA</name>
<accession>A0A8J5RJL1</accession>
<gene>
    <name evidence="2" type="ORF">GUJ93_ZPchr0009g282</name>
</gene>
<dbReference type="EMBL" id="JAAALK010000289">
    <property type="protein sequence ID" value="KAG8050443.1"/>
    <property type="molecule type" value="Genomic_DNA"/>
</dbReference>
<dbReference type="AlphaFoldDB" id="A0A8J5RJL1"/>
<proteinExistence type="predicted"/>
<comment type="caution">
    <text evidence="2">The sequence shown here is derived from an EMBL/GenBank/DDBJ whole genome shotgun (WGS) entry which is preliminary data.</text>
</comment>
<feature type="compositionally biased region" description="Basic and acidic residues" evidence="1">
    <location>
        <begin position="80"/>
        <end position="95"/>
    </location>
</feature>
<feature type="region of interest" description="Disordered" evidence="1">
    <location>
        <begin position="75"/>
        <end position="106"/>
    </location>
</feature>
<evidence type="ECO:0000313" key="2">
    <source>
        <dbReference type="EMBL" id="KAG8050443.1"/>
    </source>
</evidence>
<dbReference type="Proteomes" id="UP000729402">
    <property type="component" value="Unassembled WGS sequence"/>
</dbReference>
<organism evidence="2 3">
    <name type="scientific">Zizania palustris</name>
    <name type="common">Northern wild rice</name>
    <dbReference type="NCBI Taxonomy" id="103762"/>
    <lineage>
        <taxon>Eukaryota</taxon>
        <taxon>Viridiplantae</taxon>
        <taxon>Streptophyta</taxon>
        <taxon>Embryophyta</taxon>
        <taxon>Tracheophyta</taxon>
        <taxon>Spermatophyta</taxon>
        <taxon>Magnoliopsida</taxon>
        <taxon>Liliopsida</taxon>
        <taxon>Poales</taxon>
        <taxon>Poaceae</taxon>
        <taxon>BOP clade</taxon>
        <taxon>Oryzoideae</taxon>
        <taxon>Oryzeae</taxon>
        <taxon>Zizaniinae</taxon>
        <taxon>Zizania</taxon>
    </lineage>
</organism>
<reference evidence="2" key="2">
    <citation type="submission" date="2021-02" db="EMBL/GenBank/DDBJ databases">
        <authorList>
            <person name="Kimball J.A."/>
            <person name="Haas M.W."/>
            <person name="Macchietto M."/>
            <person name="Kono T."/>
            <person name="Duquette J."/>
            <person name="Shao M."/>
        </authorList>
    </citation>
    <scope>NUCLEOTIDE SEQUENCE</scope>
    <source>
        <tissue evidence="2">Fresh leaf tissue</tissue>
    </source>
</reference>
<reference evidence="2" key="1">
    <citation type="journal article" date="2021" name="bioRxiv">
        <title>Whole Genome Assembly and Annotation of Northern Wild Rice, Zizania palustris L., Supports a Whole Genome Duplication in the Zizania Genus.</title>
        <authorList>
            <person name="Haas M."/>
            <person name="Kono T."/>
            <person name="Macchietto M."/>
            <person name="Millas R."/>
            <person name="McGilp L."/>
            <person name="Shao M."/>
            <person name="Duquette J."/>
            <person name="Hirsch C.N."/>
            <person name="Kimball J."/>
        </authorList>
    </citation>
    <scope>NUCLEOTIDE SEQUENCE</scope>
    <source>
        <tissue evidence="2">Fresh leaf tissue</tissue>
    </source>
</reference>
<sequence>MLRRSSAGAVSTLRCAVGAVLDSTPSTSSRCQGWPTAPIEPHGPTEGDPDFPPRHQPTHPRQIEVRLAASEAELLPLDAAPRRAAERGERRRAPEEEAPVGGWVGG</sequence>
<evidence type="ECO:0000313" key="3">
    <source>
        <dbReference type="Proteomes" id="UP000729402"/>
    </source>
</evidence>
<protein>
    <submittedName>
        <fullName evidence="2">Uncharacterized protein</fullName>
    </submittedName>
</protein>
<keyword evidence="3" id="KW-1185">Reference proteome</keyword>